<dbReference type="EMBL" id="CAJVPU010049003">
    <property type="protein sequence ID" value="CAG8756596.1"/>
    <property type="molecule type" value="Genomic_DNA"/>
</dbReference>
<evidence type="ECO:0000313" key="2">
    <source>
        <dbReference type="Proteomes" id="UP000789702"/>
    </source>
</evidence>
<gene>
    <name evidence="1" type="ORF">DHETER_LOCUS14990</name>
</gene>
<accession>A0ACA9QR05</accession>
<keyword evidence="2" id="KW-1185">Reference proteome</keyword>
<dbReference type="Proteomes" id="UP000789702">
    <property type="component" value="Unassembled WGS sequence"/>
</dbReference>
<protein>
    <submittedName>
        <fullName evidence="1">6866_t:CDS:1</fullName>
    </submittedName>
</protein>
<reference evidence="1" key="1">
    <citation type="submission" date="2021-06" db="EMBL/GenBank/DDBJ databases">
        <authorList>
            <person name="Kallberg Y."/>
            <person name="Tangrot J."/>
            <person name="Rosling A."/>
        </authorList>
    </citation>
    <scope>NUCLEOTIDE SEQUENCE</scope>
    <source>
        <strain evidence="1">IL203A</strain>
    </source>
</reference>
<proteinExistence type="predicted"/>
<name>A0ACA9QR05_9GLOM</name>
<comment type="caution">
    <text evidence="1">The sequence shown here is derived from an EMBL/GenBank/DDBJ whole genome shotgun (WGS) entry which is preliminary data.</text>
</comment>
<organism evidence="1 2">
    <name type="scientific">Dentiscutata heterogama</name>
    <dbReference type="NCBI Taxonomy" id="1316150"/>
    <lineage>
        <taxon>Eukaryota</taxon>
        <taxon>Fungi</taxon>
        <taxon>Fungi incertae sedis</taxon>
        <taxon>Mucoromycota</taxon>
        <taxon>Glomeromycotina</taxon>
        <taxon>Glomeromycetes</taxon>
        <taxon>Diversisporales</taxon>
        <taxon>Gigasporaceae</taxon>
        <taxon>Dentiscutata</taxon>
    </lineage>
</organism>
<feature type="non-terminal residue" evidence="1">
    <location>
        <position position="106"/>
    </location>
</feature>
<evidence type="ECO:0000313" key="1">
    <source>
        <dbReference type="EMBL" id="CAG8756596.1"/>
    </source>
</evidence>
<feature type="non-terminal residue" evidence="1">
    <location>
        <position position="1"/>
    </location>
</feature>
<sequence length="106" mass="12187">NNLELKPLTIEQLEVYISYFPPENNTDLAIWKFIVEGNIDTMIATLNYNNETSKIQATLIPVNNKRLKDITEMLIKMPVCSDNSMYYEIYDLEIANVELVIGIDAN</sequence>